<dbReference type="AlphaFoldDB" id="A0A7E4UTY5"/>
<dbReference type="WBParaSite" id="Pan_g12826.t1">
    <property type="protein sequence ID" value="Pan_g12826.t1"/>
    <property type="gene ID" value="Pan_g12826"/>
</dbReference>
<feature type="region of interest" description="Disordered" evidence="1">
    <location>
        <begin position="319"/>
        <end position="349"/>
    </location>
</feature>
<keyword evidence="3" id="KW-1185">Reference proteome</keyword>
<feature type="transmembrane region" description="Helical" evidence="2">
    <location>
        <begin position="34"/>
        <end position="58"/>
    </location>
</feature>
<dbReference type="Proteomes" id="UP000492821">
    <property type="component" value="Unassembled WGS sequence"/>
</dbReference>
<accession>A0A7E4UTY5</accession>
<evidence type="ECO:0000256" key="2">
    <source>
        <dbReference type="SAM" id="Phobius"/>
    </source>
</evidence>
<evidence type="ECO:0000313" key="4">
    <source>
        <dbReference type="WBParaSite" id="Pan_g12826.t1"/>
    </source>
</evidence>
<keyword evidence="2" id="KW-0472">Membrane</keyword>
<feature type="transmembrane region" description="Helical" evidence="2">
    <location>
        <begin position="70"/>
        <end position="98"/>
    </location>
</feature>
<evidence type="ECO:0000313" key="3">
    <source>
        <dbReference type="Proteomes" id="UP000492821"/>
    </source>
</evidence>
<dbReference type="Pfam" id="PF10321">
    <property type="entry name" value="7TM_GPCR_Srt"/>
    <property type="match status" value="1"/>
</dbReference>
<protein>
    <submittedName>
        <fullName evidence="4">G_PROTEIN_RECEP_F1_2 domain-containing protein</fullName>
    </submittedName>
</protein>
<feature type="transmembrane region" description="Helical" evidence="2">
    <location>
        <begin position="149"/>
        <end position="167"/>
    </location>
</feature>
<keyword evidence="2" id="KW-1133">Transmembrane helix</keyword>
<reference evidence="4" key="2">
    <citation type="submission" date="2020-10" db="UniProtKB">
        <authorList>
            <consortium name="WormBaseParasite"/>
        </authorList>
    </citation>
    <scope>IDENTIFICATION</scope>
</reference>
<dbReference type="SUPFAM" id="SSF81321">
    <property type="entry name" value="Family A G protein-coupled receptor-like"/>
    <property type="match status" value="1"/>
</dbReference>
<feature type="transmembrane region" description="Helical" evidence="2">
    <location>
        <begin position="272"/>
        <end position="291"/>
    </location>
</feature>
<reference evidence="3" key="1">
    <citation type="journal article" date="2013" name="Genetics">
        <title>The draft genome and transcriptome of Panagrellus redivivus are shaped by the harsh demands of a free-living lifestyle.</title>
        <authorList>
            <person name="Srinivasan J."/>
            <person name="Dillman A.R."/>
            <person name="Macchietto M.G."/>
            <person name="Heikkinen L."/>
            <person name="Lakso M."/>
            <person name="Fracchia K.M."/>
            <person name="Antoshechkin I."/>
            <person name="Mortazavi A."/>
            <person name="Wong G."/>
            <person name="Sternberg P.W."/>
        </authorList>
    </citation>
    <scope>NUCLEOTIDE SEQUENCE [LARGE SCALE GENOMIC DNA]</scope>
    <source>
        <strain evidence="3">MT8872</strain>
    </source>
</reference>
<feature type="transmembrane region" description="Helical" evidence="2">
    <location>
        <begin position="206"/>
        <end position="224"/>
    </location>
</feature>
<dbReference type="PANTHER" id="PTHR23021">
    <property type="entry name" value="SERPENTINE RECEPTOR, CLASS T"/>
    <property type="match status" value="1"/>
</dbReference>
<dbReference type="InterPro" id="IPR019425">
    <property type="entry name" value="7TM_GPCR_serpentine_rcpt_Srt"/>
</dbReference>
<dbReference type="Gene3D" id="1.20.1070.10">
    <property type="entry name" value="Rhodopsin 7-helix transmembrane proteins"/>
    <property type="match status" value="1"/>
</dbReference>
<feature type="transmembrane region" description="Helical" evidence="2">
    <location>
        <begin position="104"/>
        <end position="129"/>
    </location>
</feature>
<feature type="transmembrane region" description="Helical" evidence="2">
    <location>
        <begin position="240"/>
        <end position="260"/>
    </location>
</feature>
<name>A0A7E4UTY5_PANRE</name>
<sequence>MNKLLFDHQTYELGYNCSFYDVNLIPLAERQHPIVGSIFIVTAILMILLYIPCLLVFCRGRFRKQPCYKLMIFLGVIDVLLTIGNGVVSGLFVFFGTVYCEQPLIIYLIGSFGQGLWCGQSVALVFLALNRCLEMARSHLSEVLFDKKLVYLWISIAMIYFFIVSWYETAGIFSAIHMTWQFNPHAGYFEDEEQKYYNVMHMPNNLFVIIAMISIYTVFAVIFWKKTSGTTNRKHVKQTFVQVFLLCLATVILCAAYIVIQFVKLPTEVTMVIQFIWICNGGLPAIIYLTLNSTVRKHIPSLIRCHGLLKSSVMEQSHHNGVKSSQGGARSTHLSSIRQNQVDSSYAPS</sequence>
<feature type="compositionally biased region" description="Polar residues" evidence="1">
    <location>
        <begin position="322"/>
        <end position="349"/>
    </location>
</feature>
<proteinExistence type="predicted"/>
<dbReference type="PANTHER" id="PTHR23021:SF11">
    <property type="entry name" value="SERPENTINE RECEPTOR, CLASS T"/>
    <property type="match status" value="1"/>
</dbReference>
<keyword evidence="2" id="KW-0812">Transmembrane</keyword>
<organism evidence="3 4">
    <name type="scientific">Panagrellus redivivus</name>
    <name type="common">Microworm</name>
    <dbReference type="NCBI Taxonomy" id="6233"/>
    <lineage>
        <taxon>Eukaryota</taxon>
        <taxon>Metazoa</taxon>
        <taxon>Ecdysozoa</taxon>
        <taxon>Nematoda</taxon>
        <taxon>Chromadorea</taxon>
        <taxon>Rhabditida</taxon>
        <taxon>Tylenchina</taxon>
        <taxon>Panagrolaimomorpha</taxon>
        <taxon>Panagrolaimoidea</taxon>
        <taxon>Panagrolaimidae</taxon>
        <taxon>Panagrellus</taxon>
    </lineage>
</organism>
<evidence type="ECO:0000256" key="1">
    <source>
        <dbReference type="SAM" id="MobiDB-lite"/>
    </source>
</evidence>